<evidence type="ECO:0000313" key="2">
    <source>
        <dbReference type="Proteomes" id="UP001372338"/>
    </source>
</evidence>
<dbReference type="EMBL" id="JAYWIO010000003">
    <property type="protein sequence ID" value="KAK7275106.1"/>
    <property type="molecule type" value="Genomic_DNA"/>
</dbReference>
<comment type="caution">
    <text evidence="1">The sequence shown here is derived from an EMBL/GenBank/DDBJ whole genome shotgun (WGS) entry which is preliminary data.</text>
</comment>
<dbReference type="Proteomes" id="UP001372338">
    <property type="component" value="Unassembled WGS sequence"/>
</dbReference>
<sequence>MPSNVVLTVILSSHWSSSHHNRKTPRQKPCSHSTWLLFFDPVAVVELTPIKGRLRNPRHNQPLLTSITTCRRRERERTESVTNGFEFDKCIVVTNLSSQPLVSVTSSTNDSTTARCPTAPCRIFHLSQCKFKEQREERDIPITV</sequence>
<name>A0AAN9FGV2_CROPI</name>
<gene>
    <name evidence="1" type="ORF">RIF29_16213</name>
</gene>
<dbReference type="AlphaFoldDB" id="A0AAN9FGV2"/>
<accession>A0AAN9FGV2</accession>
<reference evidence="1 2" key="1">
    <citation type="submission" date="2024-01" db="EMBL/GenBank/DDBJ databases">
        <title>The genomes of 5 underutilized Papilionoideae crops provide insights into root nodulation and disease resistanc.</title>
        <authorList>
            <person name="Yuan L."/>
        </authorList>
    </citation>
    <scope>NUCLEOTIDE SEQUENCE [LARGE SCALE GENOMIC DNA]</scope>
    <source>
        <strain evidence="1">ZHUSHIDOU_FW_LH</strain>
        <tissue evidence="1">Leaf</tissue>
    </source>
</reference>
<keyword evidence="2" id="KW-1185">Reference proteome</keyword>
<organism evidence="1 2">
    <name type="scientific">Crotalaria pallida</name>
    <name type="common">Smooth rattlebox</name>
    <name type="synonym">Crotalaria striata</name>
    <dbReference type="NCBI Taxonomy" id="3830"/>
    <lineage>
        <taxon>Eukaryota</taxon>
        <taxon>Viridiplantae</taxon>
        <taxon>Streptophyta</taxon>
        <taxon>Embryophyta</taxon>
        <taxon>Tracheophyta</taxon>
        <taxon>Spermatophyta</taxon>
        <taxon>Magnoliopsida</taxon>
        <taxon>eudicotyledons</taxon>
        <taxon>Gunneridae</taxon>
        <taxon>Pentapetalae</taxon>
        <taxon>rosids</taxon>
        <taxon>fabids</taxon>
        <taxon>Fabales</taxon>
        <taxon>Fabaceae</taxon>
        <taxon>Papilionoideae</taxon>
        <taxon>50 kb inversion clade</taxon>
        <taxon>genistoids sensu lato</taxon>
        <taxon>core genistoids</taxon>
        <taxon>Crotalarieae</taxon>
        <taxon>Crotalaria</taxon>
    </lineage>
</organism>
<protein>
    <submittedName>
        <fullName evidence="1">Uncharacterized protein</fullName>
    </submittedName>
</protein>
<evidence type="ECO:0000313" key="1">
    <source>
        <dbReference type="EMBL" id="KAK7275106.1"/>
    </source>
</evidence>
<proteinExistence type="predicted"/>